<dbReference type="Gene3D" id="3.40.50.300">
    <property type="entry name" value="P-loop containing nucleotide triphosphate hydrolases"/>
    <property type="match status" value="1"/>
</dbReference>
<organism evidence="7 8">
    <name type="scientific">Microbacterium esteraromaticum</name>
    <dbReference type="NCBI Taxonomy" id="57043"/>
    <lineage>
        <taxon>Bacteria</taxon>
        <taxon>Bacillati</taxon>
        <taxon>Actinomycetota</taxon>
        <taxon>Actinomycetes</taxon>
        <taxon>Micrococcales</taxon>
        <taxon>Microbacteriaceae</taxon>
        <taxon>Microbacterium</taxon>
    </lineage>
</organism>
<dbReference type="InterPro" id="IPR027417">
    <property type="entry name" value="P-loop_NTPase"/>
</dbReference>
<dbReference type="EMBL" id="CP043732">
    <property type="protein sequence ID" value="QMU97473.1"/>
    <property type="molecule type" value="Genomic_DNA"/>
</dbReference>
<dbReference type="AlphaFoldDB" id="A0A7D7WHS2"/>
<feature type="region of interest" description="Disordered" evidence="5">
    <location>
        <begin position="297"/>
        <end position="318"/>
    </location>
</feature>
<evidence type="ECO:0000256" key="4">
    <source>
        <dbReference type="ARBA" id="ARBA00022840"/>
    </source>
</evidence>
<dbReference type="GO" id="GO:0016887">
    <property type="term" value="F:ATP hydrolysis activity"/>
    <property type="evidence" value="ECO:0007669"/>
    <property type="project" value="InterPro"/>
</dbReference>
<dbReference type="GO" id="GO:0005524">
    <property type="term" value="F:ATP binding"/>
    <property type="evidence" value="ECO:0007669"/>
    <property type="project" value="UniProtKB-KW"/>
</dbReference>
<dbReference type="Pfam" id="PF00005">
    <property type="entry name" value="ABC_tran"/>
    <property type="match status" value="1"/>
</dbReference>
<keyword evidence="3" id="KW-0547">Nucleotide-binding</keyword>
<evidence type="ECO:0000256" key="5">
    <source>
        <dbReference type="SAM" id="MobiDB-lite"/>
    </source>
</evidence>
<evidence type="ECO:0000256" key="3">
    <source>
        <dbReference type="ARBA" id="ARBA00022741"/>
    </source>
</evidence>
<keyword evidence="2" id="KW-0813">Transport</keyword>
<sequence>MSGVVAQGVRRSFGAVDAVVDATFHAMPGRITGLVGPNGAGKTTLLLMLASLLAPDAGRIGVEGVDPVEDPAAVRRMLGWMPDTLGAWPSLTARESIVTTARLHDMPAADAAARADELLALVGLASHAGSPARVLSRGQKQKLGLARALVHRPRVLLLDEPASGLDPEARVHLRILLRDLAAQGATILISSHVLSELEEVIDDAVFLIAGSVVPGGVAPTSRTYRVRLAAPDASAAVADALGMPRELVGADRGDALLVVADETAALAALRTLVTAGLPVLEYAPAQSALEASFLALRHPEPPPGVPQPPASPQEGGTR</sequence>
<dbReference type="InterPro" id="IPR003439">
    <property type="entry name" value="ABC_transporter-like_ATP-bd"/>
</dbReference>
<evidence type="ECO:0000313" key="7">
    <source>
        <dbReference type="EMBL" id="QMU97473.1"/>
    </source>
</evidence>
<evidence type="ECO:0000259" key="6">
    <source>
        <dbReference type="PROSITE" id="PS50893"/>
    </source>
</evidence>
<feature type="domain" description="ABC transporter" evidence="6">
    <location>
        <begin position="4"/>
        <end position="234"/>
    </location>
</feature>
<evidence type="ECO:0000313" key="8">
    <source>
        <dbReference type="Proteomes" id="UP000515708"/>
    </source>
</evidence>
<keyword evidence="4 7" id="KW-0067">ATP-binding</keyword>
<dbReference type="InterPro" id="IPR003593">
    <property type="entry name" value="AAA+_ATPase"/>
</dbReference>
<protein>
    <submittedName>
        <fullName evidence="7">ABC transporter ATP-binding protein</fullName>
    </submittedName>
</protein>
<dbReference type="PANTHER" id="PTHR43335">
    <property type="entry name" value="ABC TRANSPORTER, ATP-BINDING PROTEIN"/>
    <property type="match status" value="1"/>
</dbReference>
<gene>
    <name evidence="7" type="ORF">FVO59_09775</name>
</gene>
<dbReference type="PROSITE" id="PS50893">
    <property type="entry name" value="ABC_TRANSPORTER_2"/>
    <property type="match status" value="1"/>
</dbReference>
<comment type="similarity">
    <text evidence="1">Belongs to the ABC transporter superfamily.</text>
</comment>
<proteinExistence type="inferred from homology"/>
<dbReference type="RefSeq" id="WP_182252468.1">
    <property type="nucleotide sequence ID" value="NZ_CP043732.1"/>
</dbReference>
<name>A0A7D7WHS2_9MICO</name>
<dbReference type="SUPFAM" id="SSF52540">
    <property type="entry name" value="P-loop containing nucleoside triphosphate hydrolases"/>
    <property type="match status" value="1"/>
</dbReference>
<dbReference type="CDD" id="cd03230">
    <property type="entry name" value="ABC_DR_subfamily_A"/>
    <property type="match status" value="1"/>
</dbReference>
<dbReference type="Proteomes" id="UP000515708">
    <property type="component" value="Chromosome"/>
</dbReference>
<accession>A0A7D7WHS2</accession>
<feature type="compositionally biased region" description="Pro residues" evidence="5">
    <location>
        <begin position="301"/>
        <end position="311"/>
    </location>
</feature>
<reference evidence="7 8" key="1">
    <citation type="journal article" date="2020" name="Front. Microbiol.">
        <title>Design of Bacterial Strain-Specific qPCR Assays Using NGS Data and Publicly Available Resources and Its Application to Track Biocontrol Strains.</title>
        <authorList>
            <person name="Hernandez I."/>
            <person name="Sant C."/>
            <person name="Martinez R."/>
            <person name="Fernandez C."/>
        </authorList>
    </citation>
    <scope>NUCLEOTIDE SEQUENCE [LARGE SCALE GENOMIC DNA]</scope>
    <source>
        <strain evidence="7 8">B24</strain>
    </source>
</reference>
<evidence type="ECO:0000256" key="2">
    <source>
        <dbReference type="ARBA" id="ARBA00022448"/>
    </source>
</evidence>
<evidence type="ECO:0000256" key="1">
    <source>
        <dbReference type="ARBA" id="ARBA00005417"/>
    </source>
</evidence>
<dbReference type="PANTHER" id="PTHR43335:SF11">
    <property type="entry name" value="ABC TRANSPORTER RELATED"/>
    <property type="match status" value="1"/>
</dbReference>
<dbReference type="SMART" id="SM00382">
    <property type="entry name" value="AAA"/>
    <property type="match status" value="1"/>
</dbReference>